<feature type="transmembrane region" description="Helical" evidence="1">
    <location>
        <begin position="187"/>
        <end position="210"/>
    </location>
</feature>
<proteinExistence type="predicted"/>
<dbReference type="EMBL" id="CM004398">
    <property type="protein sequence ID" value="OAY34701.1"/>
    <property type="molecule type" value="Genomic_DNA"/>
</dbReference>
<dbReference type="Proteomes" id="UP000091857">
    <property type="component" value="Chromosome 12"/>
</dbReference>
<accession>A0A2C9UTK3</accession>
<gene>
    <name evidence="2" type="ORF">MANES_12G040500v8</name>
</gene>
<feature type="transmembrane region" description="Helical" evidence="1">
    <location>
        <begin position="131"/>
        <end position="155"/>
    </location>
</feature>
<evidence type="ECO:0000313" key="2">
    <source>
        <dbReference type="EMBL" id="OAY34701.1"/>
    </source>
</evidence>
<keyword evidence="1" id="KW-1133">Transmembrane helix</keyword>
<dbReference type="Gramene" id="Manes.12G040500.1.v8.1">
    <property type="protein sequence ID" value="Manes.12G040500.1.v8.1.CDS"/>
    <property type="gene ID" value="Manes.12G040500.v8.1"/>
</dbReference>
<keyword evidence="1" id="KW-0472">Membrane</keyword>
<dbReference type="OrthoDB" id="723894at2759"/>
<name>A0A2C9UTK3_MANES</name>
<dbReference type="AlphaFoldDB" id="A0A2C9UTK3"/>
<feature type="transmembrane region" description="Helical" evidence="1">
    <location>
        <begin position="12"/>
        <end position="34"/>
    </location>
</feature>
<protein>
    <submittedName>
        <fullName evidence="2">Uncharacterized protein</fullName>
    </submittedName>
</protein>
<sequence length="280" mass="31005">MRRNCFHISLAFLLKLFNFLQAFIGVCIILYSVWMLNQWNHRVPSPPPPLVLPSLDSSSLSRLPNSNSHSLRVLNLVTDVAYGIDDGLGLDFNSFKLPAPWFIYSFMGVGIILCTITFIGCIAAEAINGCCLCFYTILKTVLILLEAALVAFIAIDLSWQKDLPPDPTGELQSLRSFIEENADICKWVGITVITIQALALLLAIILRALVSTHRTDSEFEDYENVGGRNWDPLLNQSGQTSGSGIHSDIWSSRMREKYGLNGGDKANALNQNASMSMKSM</sequence>
<keyword evidence="3" id="KW-1185">Reference proteome</keyword>
<organism evidence="2 3">
    <name type="scientific">Manihot esculenta</name>
    <name type="common">Cassava</name>
    <name type="synonym">Jatropha manihot</name>
    <dbReference type="NCBI Taxonomy" id="3983"/>
    <lineage>
        <taxon>Eukaryota</taxon>
        <taxon>Viridiplantae</taxon>
        <taxon>Streptophyta</taxon>
        <taxon>Embryophyta</taxon>
        <taxon>Tracheophyta</taxon>
        <taxon>Spermatophyta</taxon>
        <taxon>Magnoliopsida</taxon>
        <taxon>eudicotyledons</taxon>
        <taxon>Gunneridae</taxon>
        <taxon>Pentapetalae</taxon>
        <taxon>rosids</taxon>
        <taxon>fabids</taxon>
        <taxon>Malpighiales</taxon>
        <taxon>Euphorbiaceae</taxon>
        <taxon>Crotonoideae</taxon>
        <taxon>Manihoteae</taxon>
        <taxon>Manihot</taxon>
    </lineage>
</organism>
<feature type="transmembrane region" description="Helical" evidence="1">
    <location>
        <begin position="101"/>
        <end position="124"/>
    </location>
</feature>
<evidence type="ECO:0000256" key="1">
    <source>
        <dbReference type="SAM" id="Phobius"/>
    </source>
</evidence>
<keyword evidence="1" id="KW-0812">Transmembrane</keyword>
<evidence type="ECO:0000313" key="3">
    <source>
        <dbReference type="Proteomes" id="UP000091857"/>
    </source>
</evidence>
<reference evidence="3" key="1">
    <citation type="journal article" date="2016" name="Nat. Biotechnol.">
        <title>Sequencing wild and cultivated cassava and related species reveals extensive interspecific hybridization and genetic diversity.</title>
        <authorList>
            <person name="Bredeson J.V."/>
            <person name="Lyons J.B."/>
            <person name="Prochnik S.E."/>
            <person name="Wu G.A."/>
            <person name="Ha C.M."/>
            <person name="Edsinger-Gonzales E."/>
            <person name="Grimwood J."/>
            <person name="Schmutz J."/>
            <person name="Rabbi I.Y."/>
            <person name="Egesi C."/>
            <person name="Nauluvula P."/>
            <person name="Lebot V."/>
            <person name="Ndunguru J."/>
            <person name="Mkamilo G."/>
            <person name="Bart R.S."/>
            <person name="Setter T.L."/>
            <person name="Gleadow R.M."/>
            <person name="Kulakow P."/>
            <person name="Ferguson M.E."/>
            <person name="Rounsley S."/>
            <person name="Rokhsar D.S."/>
        </authorList>
    </citation>
    <scope>NUCLEOTIDE SEQUENCE [LARGE SCALE GENOMIC DNA]</scope>
    <source>
        <strain evidence="3">cv. AM560-2</strain>
    </source>
</reference>
<comment type="caution">
    <text evidence="2">The sequence shown here is derived from an EMBL/GenBank/DDBJ whole genome shotgun (WGS) entry which is preliminary data.</text>
</comment>